<evidence type="ECO:0000256" key="7">
    <source>
        <dbReference type="ARBA" id="ARBA00023065"/>
    </source>
</evidence>
<evidence type="ECO:0000256" key="10">
    <source>
        <dbReference type="ARBA" id="ARBA00023303"/>
    </source>
</evidence>
<evidence type="ECO:0000256" key="1">
    <source>
        <dbReference type="ARBA" id="ARBA00004141"/>
    </source>
</evidence>
<keyword evidence="4 11" id="KW-0812">Transmembrane</keyword>
<dbReference type="InterPro" id="IPR001873">
    <property type="entry name" value="ENaC"/>
</dbReference>
<dbReference type="PANTHER" id="PTHR11690">
    <property type="entry name" value="AMILORIDE-SENSITIVE SODIUM CHANNEL-RELATED"/>
    <property type="match status" value="1"/>
</dbReference>
<evidence type="ECO:0000256" key="2">
    <source>
        <dbReference type="ARBA" id="ARBA00022448"/>
    </source>
</evidence>
<comment type="caution">
    <text evidence="12">The sequence shown here is derived from an EMBL/GenBank/DDBJ whole genome shotgun (WGS) entry which is preliminary data.</text>
</comment>
<dbReference type="Proteomes" id="UP000225706">
    <property type="component" value="Unassembled WGS sequence"/>
</dbReference>
<accession>A0A2B4SRZ3</accession>
<dbReference type="EMBL" id="LSMT01000030">
    <property type="protein sequence ID" value="PFX31863.1"/>
    <property type="molecule type" value="Genomic_DNA"/>
</dbReference>
<gene>
    <name evidence="12" type="primary">Asic2</name>
    <name evidence="12" type="ORF">AWC38_SpisGene3268</name>
</gene>
<evidence type="ECO:0000256" key="6">
    <source>
        <dbReference type="ARBA" id="ARBA00023053"/>
    </source>
</evidence>
<evidence type="ECO:0000256" key="3">
    <source>
        <dbReference type="ARBA" id="ARBA00022461"/>
    </source>
</evidence>
<dbReference type="Pfam" id="PF00858">
    <property type="entry name" value="ASC"/>
    <property type="match status" value="2"/>
</dbReference>
<comment type="similarity">
    <text evidence="11">Belongs to the amiloride-sensitive sodium channel (TC 1.A.6) family.</text>
</comment>
<organism evidence="12 13">
    <name type="scientific">Stylophora pistillata</name>
    <name type="common">Smooth cauliflower coral</name>
    <dbReference type="NCBI Taxonomy" id="50429"/>
    <lineage>
        <taxon>Eukaryota</taxon>
        <taxon>Metazoa</taxon>
        <taxon>Cnidaria</taxon>
        <taxon>Anthozoa</taxon>
        <taxon>Hexacorallia</taxon>
        <taxon>Scleractinia</taxon>
        <taxon>Astrocoeniina</taxon>
        <taxon>Pocilloporidae</taxon>
        <taxon>Stylophora</taxon>
    </lineage>
</organism>
<name>A0A2B4SRZ3_STYPI</name>
<keyword evidence="8" id="KW-0472">Membrane</keyword>
<protein>
    <submittedName>
        <fullName evidence="12">Acid-sensing ion channel 2</fullName>
    </submittedName>
</protein>
<reference evidence="13" key="1">
    <citation type="journal article" date="2017" name="bioRxiv">
        <title>Comparative analysis of the genomes of Stylophora pistillata and Acropora digitifera provides evidence for extensive differences between species of corals.</title>
        <authorList>
            <person name="Voolstra C.R."/>
            <person name="Li Y."/>
            <person name="Liew Y.J."/>
            <person name="Baumgarten S."/>
            <person name="Zoccola D."/>
            <person name="Flot J.-F."/>
            <person name="Tambutte S."/>
            <person name="Allemand D."/>
            <person name="Aranda M."/>
        </authorList>
    </citation>
    <scope>NUCLEOTIDE SEQUENCE [LARGE SCALE GENOMIC DNA]</scope>
</reference>
<evidence type="ECO:0000256" key="4">
    <source>
        <dbReference type="ARBA" id="ARBA00022692"/>
    </source>
</evidence>
<proteinExistence type="inferred from homology"/>
<evidence type="ECO:0000256" key="8">
    <source>
        <dbReference type="ARBA" id="ARBA00023136"/>
    </source>
</evidence>
<keyword evidence="3 11" id="KW-0894">Sodium channel</keyword>
<evidence type="ECO:0000256" key="11">
    <source>
        <dbReference type="RuleBase" id="RU000679"/>
    </source>
</evidence>
<keyword evidence="6" id="KW-0915">Sodium</keyword>
<evidence type="ECO:0000313" key="13">
    <source>
        <dbReference type="Proteomes" id="UP000225706"/>
    </source>
</evidence>
<keyword evidence="10 11" id="KW-0407">Ion channel</keyword>
<comment type="subcellular location">
    <subcellularLocation>
        <location evidence="1">Membrane</location>
        <topology evidence="1">Multi-pass membrane protein</topology>
    </subcellularLocation>
</comment>
<dbReference type="OrthoDB" id="6021021at2759"/>
<keyword evidence="2 11" id="KW-0813">Transport</keyword>
<evidence type="ECO:0000256" key="9">
    <source>
        <dbReference type="ARBA" id="ARBA00023201"/>
    </source>
</evidence>
<keyword evidence="13" id="KW-1185">Reference proteome</keyword>
<sequence length="434" mass="48725">MIPVESTEPATASFKEVIKSKSPLLSKWREFATNTTVHGLRYVIQTSLPSYRRMVWALLLVAASGAYFYNSTRSFKKYFSRPIKTEISQETPLDGLKFPAVTICNLNQFMKMKIDTTDEDEYFEKLGLNISGCSETRRVRGNLTCGQALLCAFVDFGPLLVDNCDFSTRHRIMSVLNHSKRIYDEKEFLSKYGHDLFGDRSMSGPSKYCVFEDEEQIKCSEQHFVPIVTNGGICYTFNSGYNGSAKIELFRSLYEGSDLGLPIALDVQTNESTFSSSSSGLSVIVHDQDTFVNYHSGFKVQPGTHASVAVKLTQYKRLPSPYRTNCSKVDSLAGIKSYTKDGCIYQCRSNHSMDKCGCRRDYALPGVGFQYLSYEKREDVPSHTNESLFGELGGNMGLFLGCSVLTICEFLDFLWELLLSKIRPHPVAVNTTPA</sequence>
<dbReference type="PRINTS" id="PR01078">
    <property type="entry name" value="AMINACHANNEL"/>
</dbReference>
<keyword evidence="7 11" id="KW-0406">Ion transport</keyword>
<evidence type="ECO:0000256" key="5">
    <source>
        <dbReference type="ARBA" id="ARBA00022989"/>
    </source>
</evidence>
<evidence type="ECO:0000313" key="12">
    <source>
        <dbReference type="EMBL" id="PFX31863.1"/>
    </source>
</evidence>
<keyword evidence="9 11" id="KW-0739">Sodium transport</keyword>
<dbReference type="AlphaFoldDB" id="A0A2B4SRZ3"/>
<dbReference type="PANTHER" id="PTHR11690:SF296">
    <property type="entry name" value="DEGENERIN-LIKE PROTEIN DEL-10"/>
    <property type="match status" value="1"/>
</dbReference>
<dbReference type="GO" id="GO:0005886">
    <property type="term" value="C:plasma membrane"/>
    <property type="evidence" value="ECO:0007669"/>
    <property type="project" value="TreeGrafter"/>
</dbReference>
<keyword evidence="5" id="KW-1133">Transmembrane helix</keyword>
<dbReference type="Gene3D" id="2.60.470.10">
    <property type="entry name" value="Acid-sensing ion channels like domains"/>
    <property type="match status" value="1"/>
</dbReference>
<dbReference type="GO" id="GO:0015280">
    <property type="term" value="F:ligand-gated sodium channel activity"/>
    <property type="evidence" value="ECO:0007669"/>
    <property type="project" value="TreeGrafter"/>
</dbReference>